<keyword evidence="10" id="KW-1185">Reference proteome</keyword>
<dbReference type="PANTHER" id="PTHR13439">
    <property type="entry name" value="CT120 PROTEIN"/>
    <property type="match status" value="1"/>
</dbReference>
<dbReference type="GO" id="GO:0055088">
    <property type="term" value="P:lipid homeostasis"/>
    <property type="evidence" value="ECO:0007669"/>
    <property type="project" value="TreeGrafter"/>
</dbReference>
<evidence type="ECO:0000313" key="9">
    <source>
        <dbReference type="EMBL" id="KAG2177339.1"/>
    </source>
</evidence>
<accession>A0A8H7UFE5</accession>
<gene>
    <name evidence="9" type="ORF">INT43_007996</name>
</gene>
<protein>
    <recommendedName>
        <fullName evidence="8">TLC domain-containing protein</fullName>
    </recommendedName>
</protein>
<dbReference type="SMART" id="SM00724">
    <property type="entry name" value="TLC"/>
    <property type="match status" value="1"/>
</dbReference>
<dbReference type="InterPro" id="IPR050846">
    <property type="entry name" value="TLCD"/>
</dbReference>
<dbReference type="InterPro" id="IPR006634">
    <property type="entry name" value="TLC-dom"/>
</dbReference>
<evidence type="ECO:0000256" key="2">
    <source>
        <dbReference type="ARBA" id="ARBA00022692"/>
    </source>
</evidence>
<dbReference type="CDD" id="cd02440">
    <property type="entry name" value="AdoMet_MTases"/>
    <property type="match status" value="1"/>
</dbReference>
<sequence length="694" mass="78590">MGNTSSREVKAESKGDGRKRKALSTAVNKVTNNFTASPTTTPLHISRPTPIGHRVVLHDQATPLSSLTGFGIGMPGITIQSPGINQSRGSSLLSDDLSQLSSPISNSPRSLSRSFGSETGGLIFGEEMGYSLLEGKKPSNRLMPRPASPINVQTGSGKPNIYNYQDDRESDRQQRQHYLFKRVFNGNYAVPLEKPTAILDCGCGAGVWAQEMCIKFPNATVIGLDLTPPRKHSRGIREEGLMYVGRDITKDLGFLEGTFDFIYQRDMGTVVPSWRWAGLLVEFASIMKPGGWIQLVECDLPYKCPGPVLSLVNEWYDAVSGALDINVHYAAGIKDKLRDACFQDIQEQTYDIPIGEWPDDPKQKEFGFLYREQQKALFKSMKKWWLDEIHVTSEDYDQVSQEALEEFEEYHSFTRWRVFTARKPLHVILASTLGCSIIFEVSRVVSRQLFPKTFKRFRGFNELNWNIHVVSLVHCITTVIGAFINLYSGELSDDRVFGYSARLMNINSLSCGYFLWDMVTGIRYIKYQGIGMAFHGVASFLVFILAYRPFFNYYGAVFMMYELSTPFLNFNWFMDKLGWTGSRIQLLNGIVLLCTFFGARILRFIKHETEFPYFVSLFCYKYFTTRTIAKYIEPLTDMVAYGSANIILNCLNVYWFGLMIRMVISRFSGKPLPAQPVTQSVTQPLAQPLAQKAE</sequence>
<dbReference type="GO" id="GO:0005783">
    <property type="term" value="C:endoplasmic reticulum"/>
    <property type="evidence" value="ECO:0007669"/>
    <property type="project" value="TreeGrafter"/>
</dbReference>
<evidence type="ECO:0000256" key="7">
    <source>
        <dbReference type="SAM" id="Phobius"/>
    </source>
</evidence>
<feature type="transmembrane region" description="Helical" evidence="7">
    <location>
        <begin position="496"/>
        <end position="516"/>
    </location>
</feature>
<reference evidence="9" key="1">
    <citation type="submission" date="2020-12" db="EMBL/GenBank/DDBJ databases">
        <title>Metabolic potential, ecology and presence of endohyphal bacteria is reflected in genomic diversity of Mucoromycotina.</title>
        <authorList>
            <person name="Muszewska A."/>
            <person name="Okrasinska A."/>
            <person name="Steczkiewicz K."/>
            <person name="Drgas O."/>
            <person name="Orlowska M."/>
            <person name="Perlinska-Lenart U."/>
            <person name="Aleksandrzak-Piekarczyk T."/>
            <person name="Szatraj K."/>
            <person name="Zielenkiewicz U."/>
            <person name="Pilsyk S."/>
            <person name="Malc E."/>
            <person name="Mieczkowski P."/>
            <person name="Kruszewska J.S."/>
            <person name="Biernat P."/>
            <person name="Pawlowska J."/>
        </authorList>
    </citation>
    <scope>NUCLEOTIDE SEQUENCE</scope>
    <source>
        <strain evidence="9">WA0000067209</strain>
    </source>
</reference>
<feature type="region of interest" description="Disordered" evidence="6">
    <location>
        <begin position="81"/>
        <end position="115"/>
    </location>
</feature>
<dbReference type="PROSITE" id="PS50922">
    <property type="entry name" value="TLC"/>
    <property type="match status" value="1"/>
</dbReference>
<evidence type="ECO:0000256" key="5">
    <source>
        <dbReference type="PROSITE-ProRule" id="PRU00205"/>
    </source>
</evidence>
<feature type="transmembrane region" description="Helical" evidence="7">
    <location>
        <begin position="586"/>
        <end position="605"/>
    </location>
</feature>
<evidence type="ECO:0000256" key="4">
    <source>
        <dbReference type="ARBA" id="ARBA00023136"/>
    </source>
</evidence>
<feature type="region of interest" description="Disordered" evidence="6">
    <location>
        <begin position="1"/>
        <end position="22"/>
    </location>
</feature>
<dbReference type="AlphaFoldDB" id="A0A8H7UFE5"/>
<dbReference type="Proteomes" id="UP000654370">
    <property type="component" value="Unassembled WGS sequence"/>
</dbReference>
<feature type="region of interest" description="Disordered" evidence="6">
    <location>
        <begin position="137"/>
        <end position="159"/>
    </location>
</feature>
<keyword evidence="3 7" id="KW-1133">Transmembrane helix</keyword>
<dbReference type="GO" id="GO:0016020">
    <property type="term" value="C:membrane"/>
    <property type="evidence" value="ECO:0007669"/>
    <property type="project" value="UniProtKB-SubCell"/>
</dbReference>
<evidence type="ECO:0000256" key="6">
    <source>
        <dbReference type="SAM" id="MobiDB-lite"/>
    </source>
</evidence>
<feature type="compositionally biased region" description="Low complexity" evidence="6">
    <location>
        <begin position="90"/>
        <end position="115"/>
    </location>
</feature>
<comment type="subcellular location">
    <subcellularLocation>
        <location evidence="1">Membrane</location>
        <topology evidence="1">Multi-pass membrane protein</topology>
    </subcellularLocation>
</comment>
<feature type="transmembrane region" description="Helical" evidence="7">
    <location>
        <begin position="528"/>
        <end position="547"/>
    </location>
</feature>
<evidence type="ECO:0000256" key="3">
    <source>
        <dbReference type="ARBA" id="ARBA00022989"/>
    </source>
</evidence>
<dbReference type="SUPFAM" id="SSF53335">
    <property type="entry name" value="S-adenosyl-L-methionine-dependent methyltransferases"/>
    <property type="match status" value="1"/>
</dbReference>
<dbReference type="EMBL" id="JAEPQZ010000009">
    <property type="protein sequence ID" value="KAG2177339.1"/>
    <property type="molecule type" value="Genomic_DNA"/>
</dbReference>
<feature type="domain" description="TLC" evidence="8">
    <location>
        <begin position="460"/>
        <end position="668"/>
    </location>
</feature>
<evidence type="ECO:0000259" key="8">
    <source>
        <dbReference type="PROSITE" id="PS50922"/>
    </source>
</evidence>
<name>A0A8H7UFE5_MORIS</name>
<feature type="transmembrane region" description="Helical" evidence="7">
    <location>
        <begin position="425"/>
        <end position="445"/>
    </location>
</feature>
<proteinExistence type="predicted"/>
<dbReference type="InterPro" id="IPR029063">
    <property type="entry name" value="SAM-dependent_MTases_sf"/>
</dbReference>
<feature type="transmembrane region" description="Helical" evidence="7">
    <location>
        <begin position="639"/>
        <end position="660"/>
    </location>
</feature>
<dbReference type="Pfam" id="PF13489">
    <property type="entry name" value="Methyltransf_23"/>
    <property type="match status" value="1"/>
</dbReference>
<comment type="caution">
    <text evidence="9">The sequence shown here is derived from an EMBL/GenBank/DDBJ whole genome shotgun (WGS) entry which is preliminary data.</text>
</comment>
<evidence type="ECO:0000313" key="10">
    <source>
        <dbReference type="Proteomes" id="UP000654370"/>
    </source>
</evidence>
<keyword evidence="2 5" id="KW-0812">Transmembrane</keyword>
<evidence type="ECO:0000256" key="1">
    <source>
        <dbReference type="ARBA" id="ARBA00004141"/>
    </source>
</evidence>
<organism evidence="9 10">
    <name type="scientific">Mortierella isabellina</name>
    <name type="common">Filamentous fungus</name>
    <name type="synonym">Umbelopsis isabellina</name>
    <dbReference type="NCBI Taxonomy" id="91625"/>
    <lineage>
        <taxon>Eukaryota</taxon>
        <taxon>Fungi</taxon>
        <taxon>Fungi incertae sedis</taxon>
        <taxon>Mucoromycota</taxon>
        <taxon>Mucoromycotina</taxon>
        <taxon>Umbelopsidomycetes</taxon>
        <taxon>Umbelopsidales</taxon>
        <taxon>Umbelopsidaceae</taxon>
        <taxon>Umbelopsis</taxon>
    </lineage>
</organism>
<feature type="transmembrane region" description="Helical" evidence="7">
    <location>
        <begin position="465"/>
        <end position="484"/>
    </location>
</feature>
<dbReference type="PANTHER" id="PTHR13439:SF0">
    <property type="entry name" value="TOPOISOMERASE I DAMAGE AFFECTED PROTEIN 4"/>
    <property type="match status" value="1"/>
</dbReference>
<feature type="compositionally biased region" description="Basic and acidic residues" evidence="6">
    <location>
        <begin position="7"/>
        <end position="16"/>
    </location>
</feature>
<keyword evidence="4 5" id="KW-0472">Membrane</keyword>
<dbReference type="Gene3D" id="3.40.50.150">
    <property type="entry name" value="Vaccinia Virus protein VP39"/>
    <property type="match status" value="1"/>
</dbReference>
<dbReference type="Pfam" id="PF03798">
    <property type="entry name" value="TRAM_LAG1_CLN8"/>
    <property type="match status" value="1"/>
</dbReference>
<dbReference type="OrthoDB" id="2415130at2759"/>